<dbReference type="EMBL" id="JANPWE010000001">
    <property type="protein sequence ID" value="MCR6543923.1"/>
    <property type="molecule type" value="Genomic_DNA"/>
</dbReference>
<dbReference type="Gene3D" id="1.10.287.1080">
    <property type="entry name" value="MazG-like"/>
    <property type="match status" value="1"/>
</dbReference>
<organism evidence="1 2">
    <name type="scientific">Dehalobacterium formicoaceticum</name>
    <dbReference type="NCBI Taxonomy" id="51515"/>
    <lineage>
        <taxon>Bacteria</taxon>
        <taxon>Bacillati</taxon>
        <taxon>Bacillota</taxon>
        <taxon>Clostridia</taxon>
        <taxon>Eubacteriales</taxon>
        <taxon>Peptococcaceae</taxon>
        <taxon>Dehalobacterium</taxon>
    </lineage>
</organism>
<accession>A0ABT1Y053</accession>
<evidence type="ECO:0000313" key="2">
    <source>
        <dbReference type="Proteomes" id="UP001524944"/>
    </source>
</evidence>
<keyword evidence="2" id="KW-1185">Reference proteome</keyword>
<reference evidence="1 2" key="1">
    <citation type="submission" date="2022-08" db="EMBL/GenBank/DDBJ databases">
        <title>Proteogenomics of the novel Dehalobacterium formicoaceticum strain EZ94 highlights a key role of methyltransferases during anaerobic dichloromethane degradation.</title>
        <authorList>
            <person name="Wasmund K."/>
        </authorList>
    </citation>
    <scope>NUCLEOTIDE SEQUENCE [LARGE SCALE GENOMIC DNA]</scope>
    <source>
        <strain evidence="1 2">EZ94</strain>
    </source>
</reference>
<evidence type="ECO:0000313" key="1">
    <source>
        <dbReference type="EMBL" id="MCR6543923.1"/>
    </source>
</evidence>
<dbReference type="RefSeq" id="WP_257911407.1">
    <property type="nucleotide sequence ID" value="NZ_JANPWE010000001.1"/>
</dbReference>
<dbReference type="Proteomes" id="UP001524944">
    <property type="component" value="Unassembled WGS sequence"/>
</dbReference>
<protein>
    <submittedName>
        <fullName evidence="1">DUF1573 domain-containing protein</fullName>
    </submittedName>
</protein>
<proteinExistence type="predicted"/>
<sequence length="133" mass="15019">MTDLICDEFQNTVSKYLVRHQSILDILSKIQESTARVNRSAVKTITNCGCLQVHAEKKELSPDATFDDFAIAKLLDNNLKGKICADCKETLENELGKTLFYIAALCNSMDINLYDVILKENKKLSTLRIFNLT</sequence>
<name>A0ABT1Y053_9FIRM</name>
<dbReference type="SUPFAM" id="SSF101386">
    <property type="entry name" value="all-alpha NTP pyrophosphatases"/>
    <property type="match status" value="1"/>
</dbReference>
<gene>
    <name evidence="1" type="ORF">NVS47_00030</name>
</gene>
<comment type="caution">
    <text evidence="1">The sequence shown here is derived from an EMBL/GenBank/DDBJ whole genome shotgun (WGS) entry which is preliminary data.</text>
</comment>